<dbReference type="OMA" id="GFYDPMR"/>
<evidence type="ECO:0000256" key="3">
    <source>
        <dbReference type="ARBA" id="ARBA00022448"/>
    </source>
</evidence>
<evidence type="ECO:0000256" key="11">
    <source>
        <dbReference type="RuleBase" id="RU000488"/>
    </source>
</evidence>
<organism evidence="13 14">
    <name type="scientific">Eremothecium gossypii (strain ATCC 10895 / CBS 109.51 / FGSC 9923 / NRRL Y-1056)</name>
    <name type="common">Yeast</name>
    <name type="synonym">Ashbya gossypii</name>
    <dbReference type="NCBI Taxonomy" id="284811"/>
    <lineage>
        <taxon>Eukaryota</taxon>
        <taxon>Fungi</taxon>
        <taxon>Dikarya</taxon>
        <taxon>Ascomycota</taxon>
        <taxon>Saccharomycotina</taxon>
        <taxon>Saccharomycetes</taxon>
        <taxon>Saccharomycetales</taxon>
        <taxon>Saccharomycetaceae</taxon>
        <taxon>Eremothecium</taxon>
    </lineage>
</organism>
<dbReference type="FunCoup" id="Q75DP0">
    <property type="interactions" value="346"/>
</dbReference>
<dbReference type="AlphaFoldDB" id="Q75DP0"/>
<feature type="repeat" description="Solcar" evidence="10">
    <location>
        <begin position="9"/>
        <end position="100"/>
    </location>
</feature>
<evidence type="ECO:0000256" key="7">
    <source>
        <dbReference type="ARBA" id="ARBA00022989"/>
    </source>
</evidence>
<proteinExistence type="inferred from homology"/>
<evidence type="ECO:0000256" key="4">
    <source>
        <dbReference type="ARBA" id="ARBA00022692"/>
    </source>
</evidence>
<keyword evidence="9 10" id="KW-0472">Membrane</keyword>
<dbReference type="InterPro" id="IPR051508">
    <property type="entry name" value="Mito_Carrier_Antiporter"/>
</dbReference>
<comment type="subcellular location">
    <subcellularLocation>
        <location evidence="1">Mitochondrion inner membrane</location>
        <topology evidence="1">Multi-pass membrane protein</topology>
    </subcellularLocation>
</comment>
<dbReference type="eggNOG" id="KOG0755">
    <property type="taxonomic scope" value="Eukaryota"/>
</dbReference>
<dbReference type="KEGG" id="ago:AGOS_ABL023W"/>
<evidence type="ECO:0000256" key="8">
    <source>
        <dbReference type="ARBA" id="ARBA00023128"/>
    </source>
</evidence>
<evidence type="ECO:0000256" key="2">
    <source>
        <dbReference type="ARBA" id="ARBA00006375"/>
    </source>
</evidence>
<dbReference type="GO" id="GO:0022857">
    <property type="term" value="F:transmembrane transporter activity"/>
    <property type="evidence" value="ECO:0000318"/>
    <property type="project" value="GO_Central"/>
</dbReference>
<dbReference type="HOGENOM" id="CLU_015166_14_3_1"/>
<evidence type="ECO:0000256" key="9">
    <source>
        <dbReference type="ARBA" id="ARBA00023136"/>
    </source>
</evidence>
<protein>
    <submittedName>
        <fullName evidence="13">ABL023Wp</fullName>
    </submittedName>
</protein>
<feature type="transmembrane region" description="Helical" evidence="12">
    <location>
        <begin position="12"/>
        <end position="32"/>
    </location>
</feature>
<keyword evidence="6" id="KW-0999">Mitochondrion inner membrane</keyword>
<evidence type="ECO:0000313" key="13">
    <source>
        <dbReference type="EMBL" id="AAS50748.2"/>
    </source>
</evidence>
<keyword evidence="4 10" id="KW-0812">Transmembrane</keyword>
<reference evidence="13 14" key="1">
    <citation type="journal article" date="2004" name="Science">
        <title>The Ashbya gossypii genome as a tool for mapping the ancient Saccharomyces cerevisiae genome.</title>
        <authorList>
            <person name="Dietrich F.S."/>
            <person name="Voegeli S."/>
            <person name="Brachat S."/>
            <person name="Lerch A."/>
            <person name="Gates K."/>
            <person name="Steiner S."/>
            <person name="Mohr C."/>
            <person name="Pohlmann R."/>
            <person name="Luedi P."/>
            <person name="Choi S."/>
            <person name="Wing R.A."/>
            <person name="Flavier A."/>
            <person name="Gaffney T.D."/>
            <person name="Philippsen P."/>
        </authorList>
    </citation>
    <scope>NUCLEOTIDE SEQUENCE [LARGE SCALE GENOMIC DNA]</scope>
    <source>
        <strain evidence="14">ATCC 10895 / CBS 109.51 / FGSC 9923 / NRRL Y-1056</strain>
    </source>
</reference>
<dbReference type="InParanoid" id="Q75DP0"/>
<keyword evidence="7 12" id="KW-1133">Transmembrane helix</keyword>
<comment type="similarity">
    <text evidence="2 11">Belongs to the mitochondrial carrier (TC 2.A.29) family.</text>
</comment>
<dbReference type="InterPro" id="IPR018108">
    <property type="entry name" value="MCP_transmembrane"/>
</dbReference>
<name>Q75DP0_EREGS</name>
<dbReference type="STRING" id="284811.Q75DP0"/>
<keyword evidence="14" id="KW-1185">Reference proteome</keyword>
<dbReference type="PANTHER" id="PTHR45928:SF1">
    <property type="entry name" value="RE38146P"/>
    <property type="match status" value="1"/>
</dbReference>
<dbReference type="PROSITE" id="PS50920">
    <property type="entry name" value="SOLCAR"/>
    <property type="match status" value="3"/>
</dbReference>
<feature type="transmembrane region" description="Helical" evidence="12">
    <location>
        <begin position="115"/>
        <end position="135"/>
    </location>
</feature>
<evidence type="ECO:0000256" key="6">
    <source>
        <dbReference type="ARBA" id="ARBA00022792"/>
    </source>
</evidence>
<dbReference type="PANTHER" id="PTHR45928">
    <property type="entry name" value="RE38146P"/>
    <property type="match status" value="1"/>
</dbReference>
<dbReference type="SUPFAM" id="SSF103506">
    <property type="entry name" value="Mitochondrial carrier"/>
    <property type="match status" value="1"/>
</dbReference>
<dbReference type="Proteomes" id="UP000000591">
    <property type="component" value="Chromosome II"/>
</dbReference>
<dbReference type="OrthoDB" id="6703404at2759"/>
<sequence length="307" mass="32338">MSPSTDTPVSKLGSFAAAGAAACVAVTFTNPIETVKTRLQLQGELVAGVSRLYSGPAQAVSLIYRTEGLRGLQQGLACAYAYQILLNGSRLGLYDPLRAALGGCVLSDRRTYGTAALAVNATAGAAAGMIGAALGSPLQLVKTRMQALAHGGAPLPAAWPTLVALFKDRGVRGLYQGVDAALLRTGVGSAVQLAVYSHAKEALSRHVPDGMALYTLASALSSVAVCIAMNPFDVAMTRMYHHRGGLYRGPLDCLCKTVRQEGFSALYKGHLAQLLRIAPHTILCLTLMEQALRVVRLVENRLPQIRP</sequence>
<evidence type="ECO:0000256" key="10">
    <source>
        <dbReference type="PROSITE-ProRule" id="PRU00282"/>
    </source>
</evidence>
<keyword evidence="8" id="KW-0496">Mitochondrion</keyword>
<evidence type="ECO:0000256" key="12">
    <source>
        <dbReference type="SAM" id="Phobius"/>
    </source>
</evidence>
<feature type="repeat" description="Solcar" evidence="10">
    <location>
        <begin position="209"/>
        <end position="294"/>
    </location>
</feature>
<dbReference type="RefSeq" id="NP_982924.2">
    <property type="nucleotide sequence ID" value="NM_208277.2"/>
</dbReference>
<dbReference type="EMBL" id="AE016815">
    <property type="protein sequence ID" value="AAS50748.2"/>
    <property type="molecule type" value="Genomic_DNA"/>
</dbReference>
<dbReference type="InterPro" id="IPR023395">
    <property type="entry name" value="MCP_dom_sf"/>
</dbReference>
<evidence type="ECO:0000256" key="5">
    <source>
        <dbReference type="ARBA" id="ARBA00022737"/>
    </source>
</evidence>
<feature type="repeat" description="Solcar" evidence="10">
    <location>
        <begin position="115"/>
        <end position="202"/>
    </location>
</feature>
<keyword evidence="5" id="KW-0677">Repeat</keyword>
<dbReference type="Gene3D" id="1.50.40.10">
    <property type="entry name" value="Mitochondrial carrier domain"/>
    <property type="match status" value="1"/>
</dbReference>
<dbReference type="GeneID" id="4619016"/>
<dbReference type="GO" id="GO:0005743">
    <property type="term" value="C:mitochondrial inner membrane"/>
    <property type="evidence" value="ECO:0007669"/>
    <property type="project" value="UniProtKB-SubCell"/>
</dbReference>
<evidence type="ECO:0000313" key="14">
    <source>
        <dbReference type="Proteomes" id="UP000000591"/>
    </source>
</evidence>
<evidence type="ECO:0000256" key="1">
    <source>
        <dbReference type="ARBA" id="ARBA00004448"/>
    </source>
</evidence>
<keyword evidence="3 11" id="KW-0813">Transport</keyword>
<reference evidence="14" key="2">
    <citation type="journal article" date="2013" name="G3 (Bethesda)">
        <title>Genomes of Ashbya fungi isolated from insects reveal four mating-type loci, numerous translocations, lack of transposons, and distinct gene duplications.</title>
        <authorList>
            <person name="Dietrich F.S."/>
            <person name="Voegeli S."/>
            <person name="Kuo S."/>
            <person name="Philippsen P."/>
        </authorList>
    </citation>
    <scope>GENOME REANNOTATION</scope>
    <source>
        <strain evidence="14">ATCC 10895 / CBS 109.51 / FGSC 9923 / NRRL Y-1056</strain>
    </source>
</reference>
<feature type="transmembrane region" description="Helical" evidence="12">
    <location>
        <begin position="211"/>
        <end position="232"/>
    </location>
</feature>
<accession>Q75DP0</accession>
<gene>
    <name evidence="13" type="ORF">AGOS_ABL023W</name>
</gene>
<dbReference type="Pfam" id="PF00153">
    <property type="entry name" value="Mito_carr"/>
    <property type="match status" value="3"/>
</dbReference>